<dbReference type="Proteomes" id="UP000820977">
    <property type="component" value="Unassembled WGS sequence"/>
</dbReference>
<evidence type="ECO:0000313" key="2">
    <source>
        <dbReference type="EMBL" id="NPE25109.1"/>
    </source>
</evidence>
<feature type="transmembrane region" description="Helical" evidence="1">
    <location>
        <begin position="257"/>
        <end position="283"/>
    </location>
</feature>
<keyword evidence="3" id="KW-1185">Reference proteome</keyword>
<feature type="transmembrane region" description="Helical" evidence="1">
    <location>
        <begin position="132"/>
        <end position="157"/>
    </location>
</feature>
<feature type="transmembrane region" description="Helical" evidence="1">
    <location>
        <begin position="74"/>
        <end position="102"/>
    </location>
</feature>
<feature type="transmembrane region" description="Helical" evidence="1">
    <location>
        <begin position="210"/>
        <end position="237"/>
    </location>
</feature>
<dbReference type="EMBL" id="JABKKJ010000007">
    <property type="protein sequence ID" value="NPE25109.1"/>
    <property type="molecule type" value="Genomic_DNA"/>
</dbReference>
<name>A0ABX2B0S4_9BACT</name>
<feature type="transmembrane region" description="Helical" evidence="1">
    <location>
        <begin position="35"/>
        <end position="54"/>
    </location>
</feature>
<evidence type="ECO:0000256" key="1">
    <source>
        <dbReference type="SAM" id="Phobius"/>
    </source>
</evidence>
<proteinExistence type="predicted"/>
<feature type="transmembrane region" description="Helical" evidence="1">
    <location>
        <begin position="163"/>
        <end position="189"/>
    </location>
</feature>
<evidence type="ECO:0008006" key="4">
    <source>
        <dbReference type="Google" id="ProtNLM"/>
    </source>
</evidence>
<protein>
    <recommendedName>
        <fullName evidence="4">Transmembrane protein</fullName>
    </recommendedName>
</protein>
<sequence>MQRKKIELYRTRSFSEKLSATFDYLSENGRLLFKFLLYLILPVSIVQALGMNTFMEYSLKGAINEDVYSQTGELFSLIAGYSVFMLMACIGSLVCSSLVYGLMRLYNERAERLEGLTLGSFRPYLLRGMKRSFILGLVVTVLISVFVLVLVLLSVAAGSDSGIAAVLVLCFIALIVCLIPLSLSLPAYIVEDITVMQAMSKAFRLGFKTWGGIFAVILVMYIVVSVISGASAMPWYIMMIARSVFLVSDTADSAGFAASPVYTIIMYLLAVVQAFGMYVGYVFMYTGIGIQYGHAADKIDGMSVERDVDNFERLSDNNIDDSELFKY</sequence>
<gene>
    <name evidence="2" type="ORF">HPS54_06185</name>
</gene>
<keyword evidence="1" id="KW-0812">Transmembrane</keyword>
<evidence type="ECO:0000313" key="3">
    <source>
        <dbReference type="Proteomes" id="UP000820977"/>
    </source>
</evidence>
<keyword evidence="1" id="KW-0472">Membrane</keyword>
<accession>A0ABX2B0S4</accession>
<keyword evidence="1" id="KW-1133">Transmembrane helix</keyword>
<reference evidence="2 3" key="1">
    <citation type="submission" date="2020-05" db="EMBL/GenBank/DDBJ databases">
        <title>Distinct polysaccharide utilization as determinants for interspecies competition between intestinal Prevotella spp.</title>
        <authorList>
            <person name="Galvez E.J.C."/>
            <person name="Iljazovic A."/>
            <person name="Strowig T."/>
        </authorList>
    </citation>
    <scope>NUCLEOTIDE SEQUENCE [LARGE SCALE GENOMIC DNA]</scope>
    <source>
        <strain evidence="2 3">PCHR</strain>
    </source>
</reference>
<organism evidence="2 3">
    <name type="scientific">Xylanibacter caecicola</name>
    <dbReference type="NCBI Taxonomy" id="2736294"/>
    <lineage>
        <taxon>Bacteria</taxon>
        <taxon>Pseudomonadati</taxon>
        <taxon>Bacteroidota</taxon>
        <taxon>Bacteroidia</taxon>
        <taxon>Bacteroidales</taxon>
        <taxon>Prevotellaceae</taxon>
        <taxon>Xylanibacter</taxon>
    </lineage>
</organism>
<dbReference type="RefSeq" id="WP_172344592.1">
    <property type="nucleotide sequence ID" value="NZ_CATJFF010000026.1"/>
</dbReference>
<comment type="caution">
    <text evidence="2">The sequence shown here is derived from an EMBL/GenBank/DDBJ whole genome shotgun (WGS) entry which is preliminary data.</text>
</comment>